<dbReference type="InterPro" id="IPR003594">
    <property type="entry name" value="HATPase_dom"/>
</dbReference>
<keyword evidence="8" id="KW-0902">Two-component regulatory system</keyword>
<feature type="transmembrane region" description="Helical" evidence="10">
    <location>
        <begin position="242"/>
        <end position="262"/>
    </location>
</feature>
<dbReference type="CDD" id="cd16917">
    <property type="entry name" value="HATPase_UhpB-NarQ-NarX-like"/>
    <property type="match status" value="1"/>
</dbReference>
<dbReference type="EMBL" id="JBEZAE010000018">
    <property type="protein sequence ID" value="MEU7073476.1"/>
    <property type="molecule type" value="Genomic_DNA"/>
</dbReference>
<feature type="region of interest" description="Disordered" evidence="9">
    <location>
        <begin position="101"/>
        <end position="139"/>
    </location>
</feature>
<keyword evidence="10" id="KW-1133">Transmembrane helix</keyword>
<dbReference type="PANTHER" id="PTHR24421">
    <property type="entry name" value="NITRATE/NITRITE SENSOR PROTEIN NARX-RELATED"/>
    <property type="match status" value="1"/>
</dbReference>
<feature type="transmembrane region" description="Helical" evidence="10">
    <location>
        <begin position="219"/>
        <end position="236"/>
    </location>
</feature>
<dbReference type="InterPro" id="IPR011712">
    <property type="entry name" value="Sig_transdc_His_kin_sub3_dim/P"/>
</dbReference>
<gene>
    <name evidence="13" type="ORF">AB0A88_25490</name>
</gene>
<keyword evidence="10" id="KW-0812">Transmembrane</keyword>
<evidence type="ECO:0000313" key="14">
    <source>
        <dbReference type="Proteomes" id="UP001551329"/>
    </source>
</evidence>
<evidence type="ECO:0000256" key="2">
    <source>
        <dbReference type="ARBA" id="ARBA00012438"/>
    </source>
</evidence>
<dbReference type="Pfam" id="PF02518">
    <property type="entry name" value="HATPase_c"/>
    <property type="match status" value="1"/>
</dbReference>
<dbReference type="Proteomes" id="UP001551329">
    <property type="component" value="Unassembled WGS sequence"/>
</dbReference>
<evidence type="ECO:0000256" key="7">
    <source>
        <dbReference type="ARBA" id="ARBA00022840"/>
    </source>
</evidence>
<comment type="caution">
    <text evidence="13">The sequence shown here is derived from an EMBL/GenBank/DDBJ whole genome shotgun (WGS) entry which is preliminary data.</text>
</comment>
<sequence length="491" mass="51277">MIRYETLTARIRGPWAPGAPPPLSRWAWAGDALLAVSLAIATVIGDLDRTYVEVLPNPAGPTAPFPAPDSATGESFTPMPPVPPVPPEAPVPPVEPVPPVPPVPPESPVPPVPPVQPVDPVPPPPPTPPVSGETPPHPVSAVEHVLPPVDTWEVLAALLTALPLVLRRRFPLAVYWVVTGAAVLLHLGDVSADATKITFVSGLVAAYSAAMYSPHRKAVLASLAVGAVLYAVVPLVPDVDSGLVLVLVLLPLALATNGVHLWRQRASAQRAEQEAALRQAVEAERARIARELHDVVTHNVSMMTIQAGAARMVLDSSPDQAREAVRAVEEAGRAAMAELRHVMGLLTMAADGPDPAIDVDLAPQPGLDRLTELTDRMRSSGVPVEVEMRGVPVALPAGVDLAAYRVVQEALTNVVRHAAGARVSVLVEYGPGRLGVEVTDTGGRPGKADPDGGHGLLGLRERLALYGGSLHAGARPGGGYQVRAVIPLEAP</sequence>
<dbReference type="Pfam" id="PF07730">
    <property type="entry name" value="HisKA_3"/>
    <property type="match status" value="1"/>
</dbReference>
<evidence type="ECO:0000313" key="13">
    <source>
        <dbReference type="EMBL" id="MEU7073476.1"/>
    </source>
</evidence>
<dbReference type="EC" id="2.7.13.3" evidence="2"/>
<dbReference type="RefSeq" id="WP_358473619.1">
    <property type="nucleotide sequence ID" value="NZ_JBEZAE010000018.1"/>
</dbReference>
<comment type="catalytic activity">
    <reaction evidence="1">
        <text>ATP + protein L-histidine = ADP + protein N-phospho-L-histidine.</text>
        <dbReference type="EC" id="2.7.13.3"/>
    </reaction>
</comment>
<name>A0ABV3CFD0_9ACTN</name>
<evidence type="ECO:0000256" key="10">
    <source>
        <dbReference type="SAM" id="Phobius"/>
    </source>
</evidence>
<dbReference type="GO" id="GO:0016301">
    <property type="term" value="F:kinase activity"/>
    <property type="evidence" value="ECO:0007669"/>
    <property type="project" value="UniProtKB-KW"/>
</dbReference>
<evidence type="ECO:0000259" key="12">
    <source>
        <dbReference type="Pfam" id="PF07730"/>
    </source>
</evidence>
<keyword evidence="5" id="KW-0547">Nucleotide-binding</keyword>
<evidence type="ECO:0000259" key="11">
    <source>
        <dbReference type="Pfam" id="PF02518"/>
    </source>
</evidence>
<keyword evidence="6 13" id="KW-0418">Kinase</keyword>
<evidence type="ECO:0000256" key="9">
    <source>
        <dbReference type="SAM" id="MobiDB-lite"/>
    </source>
</evidence>
<feature type="region of interest" description="Disordered" evidence="9">
    <location>
        <begin position="62"/>
        <end position="84"/>
    </location>
</feature>
<dbReference type="Gene3D" id="3.30.565.10">
    <property type="entry name" value="Histidine kinase-like ATPase, C-terminal domain"/>
    <property type="match status" value="1"/>
</dbReference>
<evidence type="ECO:0000256" key="5">
    <source>
        <dbReference type="ARBA" id="ARBA00022741"/>
    </source>
</evidence>
<keyword evidence="3" id="KW-0597">Phosphoprotein</keyword>
<feature type="domain" description="Signal transduction histidine kinase subgroup 3 dimerisation and phosphoacceptor" evidence="12">
    <location>
        <begin position="284"/>
        <end position="346"/>
    </location>
</feature>
<protein>
    <recommendedName>
        <fullName evidence="2">histidine kinase</fullName>
        <ecNumber evidence="2">2.7.13.3</ecNumber>
    </recommendedName>
</protein>
<proteinExistence type="predicted"/>
<evidence type="ECO:0000256" key="6">
    <source>
        <dbReference type="ARBA" id="ARBA00022777"/>
    </source>
</evidence>
<dbReference type="Gene3D" id="1.20.5.1930">
    <property type="match status" value="1"/>
</dbReference>
<evidence type="ECO:0000256" key="4">
    <source>
        <dbReference type="ARBA" id="ARBA00022679"/>
    </source>
</evidence>
<keyword evidence="7" id="KW-0067">ATP-binding</keyword>
<reference evidence="13 14" key="1">
    <citation type="submission" date="2024-06" db="EMBL/GenBank/DDBJ databases">
        <title>The Natural Products Discovery Center: Release of the First 8490 Sequenced Strains for Exploring Actinobacteria Biosynthetic Diversity.</title>
        <authorList>
            <person name="Kalkreuter E."/>
            <person name="Kautsar S.A."/>
            <person name="Yang D."/>
            <person name="Bader C.D."/>
            <person name="Teijaro C.N."/>
            <person name="Fluegel L."/>
            <person name="Davis C.M."/>
            <person name="Simpson J.R."/>
            <person name="Lauterbach L."/>
            <person name="Steele A.D."/>
            <person name="Gui C."/>
            <person name="Meng S."/>
            <person name="Li G."/>
            <person name="Viehrig K."/>
            <person name="Ye F."/>
            <person name="Su P."/>
            <person name="Kiefer A.F."/>
            <person name="Nichols A."/>
            <person name="Cepeda A.J."/>
            <person name="Yan W."/>
            <person name="Fan B."/>
            <person name="Jiang Y."/>
            <person name="Adhikari A."/>
            <person name="Zheng C.-J."/>
            <person name="Schuster L."/>
            <person name="Cowan T.M."/>
            <person name="Smanski M.J."/>
            <person name="Chevrette M.G."/>
            <person name="De Carvalho L.P.S."/>
            <person name="Shen B."/>
        </authorList>
    </citation>
    <scope>NUCLEOTIDE SEQUENCE [LARGE SCALE GENOMIC DNA]</scope>
    <source>
        <strain evidence="13 14">NPDC045974</strain>
    </source>
</reference>
<evidence type="ECO:0000256" key="1">
    <source>
        <dbReference type="ARBA" id="ARBA00000085"/>
    </source>
</evidence>
<accession>A0ABV3CFD0</accession>
<feature type="domain" description="Histidine kinase/HSP90-like ATPase" evidence="11">
    <location>
        <begin position="401"/>
        <end position="489"/>
    </location>
</feature>
<organism evidence="13 14">
    <name type="scientific">Streptomyces narbonensis</name>
    <dbReference type="NCBI Taxonomy" id="67333"/>
    <lineage>
        <taxon>Bacteria</taxon>
        <taxon>Bacillati</taxon>
        <taxon>Actinomycetota</taxon>
        <taxon>Actinomycetes</taxon>
        <taxon>Kitasatosporales</taxon>
        <taxon>Streptomycetaceae</taxon>
        <taxon>Streptomyces</taxon>
    </lineage>
</organism>
<dbReference type="SUPFAM" id="SSF55874">
    <property type="entry name" value="ATPase domain of HSP90 chaperone/DNA topoisomerase II/histidine kinase"/>
    <property type="match status" value="1"/>
</dbReference>
<evidence type="ECO:0000256" key="8">
    <source>
        <dbReference type="ARBA" id="ARBA00023012"/>
    </source>
</evidence>
<keyword evidence="14" id="KW-1185">Reference proteome</keyword>
<dbReference type="InterPro" id="IPR036890">
    <property type="entry name" value="HATPase_C_sf"/>
</dbReference>
<keyword evidence="10" id="KW-0472">Membrane</keyword>
<keyword evidence="4" id="KW-0808">Transferase</keyword>
<evidence type="ECO:0000256" key="3">
    <source>
        <dbReference type="ARBA" id="ARBA00022553"/>
    </source>
</evidence>
<dbReference type="PANTHER" id="PTHR24421:SF10">
    <property type="entry name" value="NITRATE_NITRITE SENSOR PROTEIN NARQ"/>
    <property type="match status" value="1"/>
</dbReference>
<feature type="compositionally biased region" description="Pro residues" evidence="9">
    <location>
        <begin position="101"/>
        <end position="129"/>
    </location>
</feature>
<dbReference type="InterPro" id="IPR050482">
    <property type="entry name" value="Sensor_HK_TwoCompSys"/>
</dbReference>